<comment type="similarity">
    <text evidence="1">Belongs to the glycosyltransferase 2 family.</text>
</comment>
<dbReference type="PANTHER" id="PTHR43179">
    <property type="entry name" value="RHAMNOSYLTRANSFERASE WBBL"/>
    <property type="match status" value="1"/>
</dbReference>
<dbReference type="Pfam" id="PF00535">
    <property type="entry name" value="Glycos_transf_2"/>
    <property type="match status" value="1"/>
</dbReference>
<feature type="domain" description="Glycosyltransferase 2-like" evidence="4">
    <location>
        <begin position="33"/>
        <end position="159"/>
    </location>
</feature>
<dbReference type="InterPro" id="IPR001173">
    <property type="entry name" value="Glyco_trans_2-like"/>
</dbReference>
<evidence type="ECO:0000259" key="4">
    <source>
        <dbReference type="Pfam" id="PF00535"/>
    </source>
</evidence>
<evidence type="ECO:0000313" key="6">
    <source>
        <dbReference type="Proteomes" id="UP000215590"/>
    </source>
</evidence>
<dbReference type="Pfam" id="PF13692">
    <property type="entry name" value="Glyco_trans_1_4"/>
    <property type="match status" value="1"/>
</dbReference>
<dbReference type="OrthoDB" id="9771846at2"/>
<keyword evidence="6" id="KW-1185">Reference proteome</keyword>
<gene>
    <name evidence="5" type="ORF">CEV31_2299</name>
</gene>
<dbReference type="InterPro" id="IPR029044">
    <property type="entry name" value="Nucleotide-diphossugar_trans"/>
</dbReference>
<keyword evidence="3 5" id="KW-0808">Transferase</keyword>
<evidence type="ECO:0000256" key="1">
    <source>
        <dbReference type="ARBA" id="ARBA00006739"/>
    </source>
</evidence>
<dbReference type="SUPFAM" id="SSF53756">
    <property type="entry name" value="UDP-Glycosyltransferase/glycogen phosphorylase"/>
    <property type="match status" value="1"/>
</dbReference>
<dbReference type="Proteomes" id="UP000215590">
    <property type="component" value="Unassembled WGS sequence"/>
</dbReference>
<dbReference type="SUPFAM" id="SSF53448">
    <property type="entry name" value="Nucleotide-diphospho-sugar transferases"/>
    <property type="match status" value="1"/>
</dbReference>
<dbReference type="PANTHER" id="PTHR43179:SF12">
    <property type="entry name" value="GALACTOFURANOSYLTRANSFERASE GLFT2"/>
    <property type="match status" value="1"/>
</dbReference>
<organism evidence="5 6">
    <name type="scientific">Brucella thiophenivorans</name>
    <dbReference type="NCBI Taxonomy" id="571255"/>
    <lineage>
        <taxon>Bacteria</taxon>
        <taxon>Pseudomonadati</taxon>
        <taxon>Pseudomonadota</taxon>
        <taxon>Alphaproteobacteria</taxon>
        <taxon>Hyphomicrobiales</taxon>
        <taxon>Brucellaceae</taxon>
        <taxon>Brucella/Ochrobactrum group</taxon>
        <taxon>Brucella</taxon>
    </lineage>
</organism>
<dbReference type="Gene3D" id="3.90.550.10">
    <property type="entry name" value="Spore Coat Polysaccharide Biosynthesis Protein SpsA, Chain A"/>
    <property type="match status" value="1"/>
</dbReference>
<name>A0A256FVT9_9HYPH</name>
<proteinExistence type="inferred from homology"/>
<dbReference type="EMBL" id="NNRJ01000019">
    <property type="protein sequence ID" value="OYR18959.1"/>
    <property type="molecule type" value="Genomic_DNA"/>
</dbReference>
<dbReference type="AlphaFoldDB" id="A0A256FVT9"/>
<evidence type="ECO:0000313" key="5">
    <source>
        <dbReference type="EMBL" id="OYR18959.1"/>
    </source>
</evidence>
<comment type="caution">
    <text evidence="5">The sequence shown here is derived from an EMBL/GenBank/DDBJ whole genome shotgun (WGS) entry which is preliminary data.</text>
</comment>
<dbReference type="GO" id="GO:0016757">
    <property type="term" value="F:glycosyltransferase activity"/>
    <property type="evidence" value="ECO:0007669"/>
    <property type="project" value="UniProtKB-KW"/>
</dbReference>
<evidence type="ECO:0000256" key="3">
    <source>
        <dbReference type="ARBA" id="ARBA00022679"/>
    </source>
</evidence>
<protein>
    <submittedName>
        <fullName evidence="5">Glycosyl transferases group 1 family protein</fullName>
    </submittedName>
</protein>
<keyword evidence="2" id="KW-0328">Glycosyltransferase</keyword>
<dbReference type="Gene3D" id="3.40.50.2000">
    <property type="entry name" value="Glycogen Phosphorylase B"/>
    <property type="match status" value="1"/>
</dbReference>
<sequence length="690" mass="78212">MQHLQPVIPTNQEWEALLLNASKSDDHPALLDVIIPVYKGLEETMRCLYSVCSVKQHVSFNIIVINDQSPDDELVEQLKCLSQSGLIELHHNEENLGFVGTVNYGMNLYPERDVLLLNSDTEVYGDWLDRIHAHAYSSRDIGTVTPLSNNAEICSYPHFIQDNNYELEICGFELDQLAAKANPGFGVDAPTGVGFCMYIKRECLSRVGYFDKEAFGRGYGEENDFCQRAIKLGYRNSILADTYVRHYGTTSFGPEKAERIQGAIDTLSAKHPKYQSDVSEFIKHDPLFQARRTLDVERLRSSGRPVLIFITHNWGGGTERHVQDMKGVIEASGEGLVLIMRPKQDSNDILFVDDERYPNLGDFSLKDDVKCFVTFLSDLSVKLIHVHQLVGADVELSDFIRQSCSVSNIPYDFTVHDYYTYCPRIHLWDHYKQYCGEPDQSSCEVCCKEGGYLESLGAASVWRWRQRNHEFLLGARKIFVPNDDVLRRLKRQFSGTEPIVKAHIEPHLRDCAANLTFTGRRLGGKYKIGLIGALGTHKGSMLLLEVAQLAKKKSLDLEFIVVGYTDRDDELERVGNVKITGSYDDSELDGILAKENPDIFWMASIWPETFSYTLSEVLTHGRWPVAFDFGAIAQRIKTLGFGSVLDIDLMLDPEALLVTLYNHCVSERRGSLRYKSAKYGSFISDYYELC</sequence>
<reference evidence="5 6" key="1">
    <citation type="submission" date="2017-07" db="EMBL/GenBank/DDBJ databases">
        <title>Phylogenetic study on the rhizospheric bacterium Ochrobactrum sp. A44.</title>
        <authorList>
            <person name="Krzyzanowska D.M."/>
            <person name="Ossowicki A."/>
            <person name="Rajewska M."/>
            <person name="Maciag T."/>
            <person name="Kaczynski Z."/>
            <person name="Czerwicka M."/>
            <person name="Jafra S."/>
        </authorList>
    </citation>
    <scope>NUCLEOTIDE SEQUENCE [LARGE SCALE GENOMIC DNA]</scope>
    <source>
        <strain evidence="5 6">DSM 7216</strain>
    </source>
</reference>
<dbReference type="RefSeq" id="WP_094507038.1">
    <property type="nucleotide sequence ID" value="NZ_JBHEEK010000002.1"/>
</dbReference>
<accession>A0A256FVT9</accession>
<evidence type="ECO:0000256" key="2">
    <source>
        <dbReference type="ARBA" id="ARBA00022676"/>
    </source>
</evidence>